<dbReference type="Proteomes" id="UP001430804">
    <property type="component" value="Unassembled WGS sequence"/>
</dbReference>
<evidence type="ECO:0000256" key="2">
    <source>
        <dbReference type="ARBA" id="ARBA00023172"/>
    </source>
</evidence>
<feature type="active site" description="O-(5'-phospho-DNA)-serine intermediate" evidence="3">
    <location>
        <position position="34"/>
    </location>
</feature>
<dbReference type="SMART" id="SM00857">
    <property type="entry name" value="Resolvase"/>
    <property type="match status" value="1"/>
</dbReference>
<evidence type="ECO:0000256" key="3">
    <source>
        <dbReference type="PROSITE-ProRule" id="PRU10137"/>
    </source>
</evidence>
<name>A0ABS6WU32_9HYPH</name>
<comment type="caution">
    <text evidence="6">The sequence shown here is derived from an EMBL/GenBank/DDBJ whole genome shotgun (WGS) entry which is preliminary data.</text>
</comment>
<proteinExistence type="predicted"/>
<feature type="domain" description="Resolvase/invertase-type recombinase catalytic" evidence="5">
    <location>
        <begin position="26"/>
        <end position="162"/>
    </location>
</feature>
<dbReference type="PROSITE" id="PS51736">
    <property type="entry name" value="RECOMBINASES_3"/>
    <property type="match status" value="1"/>
</dbReference>
<dbReference type="InterPro" id="IPR006119">
    <property type="entry name" value="Resolv_N"/>
</dbReference>
<feature type="region of interest" description="Disordered" evidence="4">
    <location>
        <begin position="1"/>
        <end position="25"/>
    </location>
</feature>
<feature type="non-terminal residue" evidence="6">
    <location>
        <position position="1"/>
    </location>
</feature>
<feature type="compositionally biased region" description="Basic and acidic residues" evidence="4">
    <location>
        <begin position="12"/>
        <end position="24"/>
    </location>
</feature>
<dbReference type="EMBL" id="JAHWQX010000004">
    <property type="protein sequence ID" value="MBW3098565.1"/>
    <property type="molecule type" value="Genomic_DNA"/>
</dbReference>
<dbReference type="PANTHER" id="PTHR30461">
    <property type="entry name" value="DNA-INVERTASE FROM LAMBDOID PROPHAGE"/>
    <property type="match status" value="1"/>
</dbReference>
<evidence type="ECO:0000313" key="6">
    <source>
        <dbReference type="EMBL" id="MBW3098565.1"/>
    </source>
</evidence>
<keyword evidence="1" id="KW-0238">DNA-binding</keyword>
<dbReference type="InterPro" id="IPR050639">
    <property type="entry name" value="SSR_resolvase"/>
</dbReference>
<sequence length="230" mass="25660">TQSRPMATMAKSGKETASKSENPPRRMIGYARVSTADQNPDMQVAALRAYGVPEALIFVDRASGSTLDRPQFIRALKFAQHPETEFVVWKLDRLGRTLEGIIEVLALLESRGLKFFSLTERVDMTTPMGKAMLQMMAVVAELERNLIVERTKAGIARARERGERGGRPIAMTPARVEVADMMLRLGKRGNEVWEALKPLSEVPISRAAYFAWQKQWDAGEVTDLPGDDEV</sequence>
<dbReference type="PROSITE" id="PS00397">
    <property type="entry name" value="RECOMBINASES_1"/>
    <property type="match status" value="1"/>
</dbReference>
<keyword evidence="2" id="KW-0233">DNA recombination</keyword>
<dbReference type="InterPro" id="IPR006118">
    <property type="entry name" value="Recombinase_CS"/>
</dbReference>
<evidence type="ECO:0000256" key="4">
    <source>
        <dbReference type="SAM" id="MobiDB-lite"/>
    </source>
</evidence>
<gene>
    <name evidence="6" type="ORF">KY465_14875</name>
</gene>
<organism evidence="6 7">
    <name type="scientific">Pseudohoeflea coraliihabitans</name>
    <dbReference type="NCBI Taxonomy" id="2860393"/>
    <lineage>
        <taxon>Bacteria</taxon>
        <taxon>Pseudomonadati</taxon>
        <taxon>Pseudomonadota</taxon>
        <taxon>Alphaproteobacteria</taxon>
        <taxon>Hyphomicrobiales</taxon>
        <taxon>Rhizobiaceae</taxon>
        <taxon>Pseudohoeflea</taxon>
    </lineage>
</organism>
<evidence type="ECO:0000313" key="7">
    <source>
        <dbReference type="Proteomes" id="UP001430804"/>
    </source>
</evidence>
<accession>A0ABS6WU32</accession>
<keyword evidence="7" id="KW-1185">Reference proteome</keyword>
<dbReference type="CDD" id="cd03768">
    <property type="entry name" value="SR_ResInv"/>
    <property type="match status" value="1"/>
</dbReference>
<dbReference type="RefSeq" id="WP_219202833.1">
    <property type="nucleotide sequence ID" value="NZ_JAHWQX010000004.1"/>
</dbReference>
<protein>
    <submittedName>
        <fullName evidence="6">Recombinase family protein</fullName>
    </submittedName>
</protein>
<dbReference type="PANTHER" id="PTHR30461:SF2">
    <property type="entry name" value="SERINE RECOMBINASE PINE-RELATED"/>
    <property type="match status" value="1"/>
</dbReference>
<dbReference type="Pfam" id="PF00239">
    <property type="entry name" value="Resolvase"/>
    <property type="match status" value="1"/>
</dbReference>
<reference evidence="6" key="1">
    <citation type="submission" date="2021-07" db="EMBL/GenBank/DDBJ databases">
        <title>Pseudohoeflea marina sp. nov. a polyhydroxyalcanoate-producing bacterium.</title>
        <authorList>
            <person name="Zheng W."/>
            <person name="Yu S."/>
            <person name="Huang Y."/>
        </authorList>
    </citation>
    <scope>NUCLEOTIDE SEQUENCE</scope>
    <source>
        <strain evidence="6">DP4N28-3</strain>
    </source>
</reference>
<evidence type="ECO:0000259" key="5">
    <source>
        <dbReference type="PROSITE" id="PS51736"/>
    </source>
</evidence>
<evidence type="ECO:0000256" key="1">
    <source>
        <dbReference type="ARBA" id="ARBA00023125"/>
    </source>
</evidence>